<evidence type="ECO:0000256" key="1">
    <source>
        <dbReference type="ARBA" id="ARBA00004123"/>
    </source>
</evidence>
<comment type="caution">
    <text evidence="7">The sequence shown here is derived from an EMBL/GenBank/DDBJ whole genome shotgun (WGS) entry which is preliminary data.</text>
</comment>
<gene>
    <name evidence="7" type="ORF">NPX13_g10418</name>
</gene>
<keyword evidence="3" id="KW-0963">Cytoplasm</keyword>
<comment type="subcellular location">
    <subcellularLocation>
        <location evidence="2">Cytoplasm</location>
    </subcellularLocation>
    <subcellularLocation>
        <location evidence="1">Nucleus</location>
    </subcellularLocation>
</comment>
<proteinExistence type="predicted"/>
<organism evidence="7 8">
    <name type="scientific">Xylaria arbuscula</name>
    <dbReference type="NCBI Taxonomy" id="114810"/>
    <lineage>
        <taxon>Eukaryota</taxon>
        <taxon>Fungi</taxon>
        <taxon>Dikarya</taxon>
        <taxon>Ascomycota</taxon>
        <taxon>Pezizomycotina</taxon>
        <taxon>Sordariomycetes</taxon>
        <taxon>Xylariomycetidae</taxon>
        <taxon>Xylariales</taxon>
        <taxon>Xylariaceae</taxon>
        <taxon>Xylaria</taxon>
    </lineage>
</organism>
<evidence type="ECO:0000313" key="7">
    <source>
        <dbReference type="EMBL" id="KAJ3555158.1"/>
    </source>
</evidence>
<evidence type="ECO:0000256" key="4">
    <source>
        <dbReference type="ARBA" id="ARBA00022790"/>
    </source>
</evidence>
<dbReference type="GO" id="GO:0005737">
    <property type="term" value="C:cytoplasm"/>
    <property type="evidence" value="ECO:0007669"/>
    <property type="project" value="UniProtKB-SubCell"/>
</dbReference>
<name>A0A9W8N4T6_9PEZI</name>
<keyword evidence="5" id="KW-0539">Nucleus</keyword>
<keyword evidence="4" id="KW-0736">Signalosome</keyword>
<dbReference type="Proteomes" id="UP001148614">
    <property type="component" value="Unassembled WGS sequence"/>
</dbReference>
<dbReference type="GO" id="GO:0008180">
    <property type="term" value="C:COP9 signalosome"/>
    <property type="evidence" value="ECO:0007669"/>
    <property type="project" value="UniProtKB-KW"/>
</dbReference>
<keyword evidence="8" id="KW-1185">Reference proteome</keyword>
<dbReference type="PANTHER" id="PTHR14145">
    <property type="entry name" value="26S PROTESOME SUBUNIT 6"/>
    <property type="match status" value="1"/>
</dbReference>
<evidence type="ECO:0000256" key="3">
    <source>
        <dbReference type="ARBA" id="ARBA00022490"/>
    </source>
</evidence>
<sequence>MASGLLGFFTAMEEQGRIIVNGSPPCASLGRTRFDRLLLIGQCSVPLCLDALKAAIAEAKKGKDIQRYRDAWECIRLAAPDEPEAQFDDAWVTNTGKTNKNFTHQLEAELKGYKNNLIKESIRIGNRDLGEHLEAMGNLNGAADAYLKMRSDASVSFHVIDTNKHIIGVLLQKRDWAGILAYANKLTTSNPTLEDTTTEQPYQRMVTGLAYLGSERYYEAAACFLDVGDPIICQRYNDVASSNDVATYGGLLALASMDRDALQRSVLVTVSSEPRVAMQMNVLQTVRDYNKEALERLRRMSLAAADLEVKGQGRKGASSPAGSSSLPGLSDILLEESITNGSADVIEGVA</sequence>
<evidence type="ECO:0000259" key="6">
    <source>
        <dbReference type="Pfam" id="PF10602"/>
    </source>
</evidence>
<dbReference type="PANTHER" id="PTHR14145:SF2">
    <property type="entry name" value="COP9 SIGNALOSOME COMPLEX SUBUNIT 1"/>
    <property type="match status" value="1"/>
</dbReference>
<dbReference type="AlphaFoldDB" id="A0A9W8N4T6"/>
<dbReference type="InterPro" id="IPR045135">
    <property type="entry name" value="Rpn7_N"/>
</dbReference>
<dbReference type="InterPro" id="IPR019585">
    <property type="entry name" value="Rpn7/CSN1"/>
</dbReference>
<evidence type="ECO:0000256" key="5">
    <source>
        <dbReference type="ARBA" id="ARBA00023242"/>
    </source>
</evidence>
<dbReference type="VEuPathDB" id="FungiDB:F4678DRAFT_416636"/>
<evidence type="ECO:0000313" key="8">
    <source>
        <dbReference type="Proteomes" id="UP001148614"/>
    </source>
</evidence>
<protein>
    <recommendedName>
        <fullName evidence="6">26S proteasome regulatory subunit Rpn7 N-terminal domain-containing protein</fullName>
    </recommendedName>
</protein>
<dbReference type="EMBL" id="JANPWZ010002933">
    <property type="protein sequence ID" value="KAJ3555158.1"/>
    <property type="molecule type" value="Genomic_DNA"/>
</dbReference>
<feature type="domain" description="26S proteasome regulatory subunit Rpn7 N-terminal" evidence="6">
    <location>
        <begin position="88"/>
        <end position="264"/>
    </location>
</feature>
<dbReference type="Pfam" id="PF10602">
    <property type="entry name" value="RPN7"/>
    <property type="match status" value="1"/>
</dbReference>
<dbReference type="Gene3D" id="1.25.40.570">
    <property type="match status" value="1"/>
</dbReference>
<accession>A0A9W8N4T6</accession>
<reference evidence="7" key="1">
    <citation type="submission" date="2022-07" db="EMBL/GenBank/DDBJ databases">
        <title>Genome Sequence of Xylaria arbuscula.</title>
        <authorList>
            <person name="Buettner E."/>
        </authorList>
    </citation>
    <scope>NUCLEOTIDE SEQUENCE</scope>
    <source>
        <strain evidence="7">VT107</strain>
    </source>
</reference>
<evidence type="ECO:0000256" key="2">
    <source>
        <dbReference type="ARBA" id="ARBA00004496"/>
    </source>
</evidence>